<dbReference type="PANTHER" id="PTHR37488:SF2">
    <property type="entry name" value="DUF1275 DOMAIN-CONTAINING PROTEIN"/>
    <property type="match status" value="1"/>
</dbReference>
<feature type="compositionally biased region" description="Basic and acidic residues" evidence="1">
    <location>
        <begin position="372"/>
        <end position="382"/>
    </location>
</feature>
<gene>
    <name evidence="3" type="ORF">QBC32DRAFT_382322</name>
</gene>
<feature type="transmembrane region" description="Helical" evidence="2">
    <location>
        <begin position="126"/>
        <end position="147"/>
    </location>
</feature>
<evidence type="ECO:0000313" key="3">
    <source>
        <dbReference type="EMBL" id="KAK3954888.1"/>
    </source>
</evidence>
<feature type="transmembrane region" description="Helical" evidence="2">
    <location>
        <begin position="159"/>
        <end position="180"/>
    </location>
</feature>
<protein>
    <recommendedName>
        <fullName evidence="5">DUF1275 domain-containing protein</fullName>
    </recommendedName>
</protein>
<dbReference type="InterPro" id="IPR010699">
    <property type="entry name" value="DUF1275"/>
</dbReference>
<proteinExistence type="predicted"/>
<evidence type="ECO:0000256" key="2">
    <source>
        <dbReference type="SAM" id="Phobius"/>
    </source>
</evidence>
<reference evidence="3" key="1">
    <citation type="journal article" date="2023" name="Mol. Phylogenet. Evol.">
        <title>Genome-scale phylogeny and comparative genomics of the fungal order Sordariales.</title>
        <authorList>
            <person name="Hensen N."/>
            <person name="Bonometti L."/>
            <person name="Westerberg I."/>
            <person name="Brannstrom I.O."/>
            <person name="Guillou S."/>
            <person name="Cros-Aarteil S."/>
            <person name="Calhoun S."/>
            <person name="Haridas S."/>
            <person name="Kuo A."/>
            <person name="Mondo S."/>
            <person name="Pangilinan J."/>
            <person name="Riley R."/>
            <person name="LaButti K."/>
            <person name="Andreopoulos B."/>
            <person name="Lipzen A."/>
            <person name="Chen C."/>
            <person name="Yan M."/>
            <person name="Daum C."/>
            <person name="Ng V."/>
            <person name="Clum A."/>
            <person name="Steindorff A."/>
            <person name="Ohm R.A."/>
            <person name="Martin F."/>
            <person name="Silar P."/>
            <person name="Natvig D.O."/>
            <person name="Lalanne C."/>
            <person name="Gautier V."/>
            <person name="Ament-Velasquez S.L."/>
            <person name="Kruys A."/>
            <person name="Hutchinson M.I."/>
            <person name="Powell A.J."/>
            <person name="Barry K."/>
            <person name="Miller A.N."/>
            <person name="Grigoriev I.V."/>
            <person name="Debuchy R."/>
            <person name="Gladieux P."/>
            <person name="Hiltunen Thoren M."/>
            <person name="Johannesson H."/>
        </authorList>
    </citation>
    <scope>NUCLEOTIDE SEQUENCE</scope>
    <source>
        <strain evidence="3">CBS 626.80</strain>
    </source>
</reference>
<dbReference type="EMBL" id="MU859083">
    <property type="protein sequence ID" value="KAK3954888.1"/>
    <property type="molecule type" value="Genomic_DNA"/>
</dbReference>
<sequence>MTTSPSPPSKETEQKVNSSDSGESTRTITQFGCPKYSSRSQPEPKEPSSQQQQQQQQSFASRAWAYLNEDVRPTHFAEMQLVLLTFCIGLQDAVSFPDFHAFASNQTGNTVFLMLAIALPQFNPSMFITANIGCSLGFFLASAWLTGQLGHIIGPRRRLWVLATNTIQTCLVFTAAALQFQSHHTNTPGKDLFESGSLEGWDAVTGTRTLLCIALLASAAGSQVVLSRSLNMTEITTAMATAAWLDLVIDRNLFGAVRKNKGRNRRVAFLAALAVGSLCGAYIYREVGSAVAVTISGGGKAVVLGMFLCAPGEGRGKRQEGDVESQRQRGGGNENLKEGKVNSDVMAKEGAGNMKGDDGSGSGSGSDEEVEVERRGRGDEAV</sequence>
<feature type="transmembrane region" description="Helical" evidence="2">
    <location>
        <begin position="200"/>
        <end position="226"/>
    </location>
</feature>
<feature type="compositionally biased region" description="Polar residues" evidence="1">
    <location>
        <begin position="15"/>
        <end position="30"/>
    </location>
</feature>
<keyword evidence="4" id="KW-1185">Reference proteome</keyword>
<dbReference type="PANTHER" id="PTHR37488">
    <property type="entry name" value="DUF1275 DOMAIN-CONTAINING PROTEIN"/>
    <property type="match status" value="1"/>
</dbReference>
<evidence type="ECO:0000313" key="4">
    <source>
        <dbReference type="Proteomes" id="UP001303222"/>
    </source>
</evidence>
<feature type="transmembrane region" description="Helical" evidence="2">
    <location>
        <begin position="267"/>
        <end position="284"/>
    </location>
</feature>
<dbReference type="AlphaFoldDB" id="A0AAN6SIT5"/>
<feature type="compositionally biased region" description="Low complexity" evidence="1">
    <location>
        <begin position="37"/>
        <end position="55"/>
    </location>
</feature>
<name>A0AAN6SIT5_9PEZI</name>
<feature type="transmembrane region" description="Helical" evidence="2">
    <location>
        <begin position="290"/>
        <end position="310"/>
    </location>
</feature>
<comment type="caution">
    <text evidence="3">The sequence shown here is derived from an EMBL/GenBank/DDBJ whole genome shotgun (WGS) entry which is preliminary data.</text>
</comment>
<reference evidence="3" key="2">
    <citation type="submission" date="2023-06" db="EMBL/GenBank/DDBJ databases">
        <authorList>
            <consortium name="Lawrence Berkeley National Laboratory"/>
            <person name="Mondo S.J."/>
            <person name="Hensen N."/>
            <person name="Bonometti L."/>
            <person name="Westerberg I."/>
            <person name="Brannstrom I.O."/>
            <person name="Guillou S."/>
            <person name="Cros-Aarteil S."/>
            <person name="Calhoun S."/>
            <person name="Haridas S."/>
            <person name="Kuo A."/>
            <person name="Pangilinan J."/>
            <person name="Riley R."/>
            <person name="Labutti K."/>
            <person name="Andreopoulos B."/>
            <person name="Lipzen A."/>
            <person name="Chen C."/>
            <person name="Yanf M."/>
            <person name="Daum C."/>
            <person name="Ng V."/>
            <person name="Clum A."/>
            <person name="Steindorff A."/>
            <person name="Ohm R."/>
            <person name="Martin F."/>
            <person name="Silar P."/>
            <person name="Natvig D."/>
            <person name="Lalanne C."/>
            <person name="Gautier V."/>
            <person name="Ament-Velasquez S.L."/>
            <person name="Kruys A."/>
            <person name="Hutchinson M.I."/>
            <person name="Powell A.J."/>
            <person name="Barry K."/>
            <person name="Miller A.N."/>
            <person name="Grigoriev I.V."/>
            <person name="Debuchy R."/>
            <person name="Gladieux P."/>
            <person name="Thoren M.H."/>
            <person name="Johannesson H."/>
        </authorList>
    </citation>
    <scope>NUCLEOTIDE SEQUENCE</scope>
    <source>
        <strain evidence="3">CBS 626.80</strain>
    </source>
</reference>
<feature type="compositionally biased region" description="Basic and acidic residues" evidence="1">
    <location>
        <begin position="314"/>
        <end position="327"/>
    </location>
</feature>
<keyword evidence="2" id="KW-1133">Transmembrane helix</keyword>
<accession>A0AAN6SIT5</accession>
<organism evidence="3 4">
    <name type="scientific">Pseudoneurospora amorphoporcata</name>
    <dbReference type="NCBI Taxonomy" id="241081"/>
    <lineage>
        <taxon>Eukaryota</taxon>
        <taxon>Fungi</taxon>
        <taxon>Dikarya</taxon>
        <taxon>Ascomycota</taxon>
        <taxon>Pezizomycotina</taxon>
        <taxon>Sordariomycetes</taxon>
        <taxon>Sordariomycetidae</taxon>
        <taxon>Sordariales</taxon>
        <taxon>Sordariaceae</taxon>
        <taxon>Pseudoneurospora</taxon>
    </lineage>
</organism>
<dbReference type="Proteomes" id="UP001303222">
    <property type="component" value="Unassembled WGS sequence"/>
</dbReference>
<evidence type="ECO:0000256" key="1">
    <source>
        <dbReference type="SAM" id="MobiDB-lite"/>
    </source>
</evidence>
<dbReference type="Pfam" id="PF06912">
    <property type="entry name" value="DUF1275"/>
    <property type="match status" value="1"/>
</dbReference>
<keyword evidence="2" id="KW-0472">Membrane</keyword>
<feature type="region of interest" description="Disordered" evidence="1">
    <location>
        <begin position="1"/>
        <end position="55"/>
    </location>
</feature>
<keyword evidence="2" id="KW-0812">Transmembrane</keyword>
<evidence type="ECO:0008006" key="5">
    <source>
        <dbReference type="Google" id="ProtNLM"/>
    </source>
</evidence>
<feature type="region of interest" description="Disordered" evidence="1">
    <location>
        <begin position="313"/>
        <end position="382"/>
    </location>
</feature>